<dbReference type="Pfam" id="PF03729">
    <property type="entry name" value="DUF308"/>
    <property type="match status" value="1"/>
</dbReference>
<reference evidence="2" key="1">
    <citation type="submission" date="2020-10" db="EMBL/GenBank/DDBJ databases">
        <authorList>
            <person name="Gilroy R."/>
        </authorList>
    </citation>
    <scope>NUCLEOTIDE SEQUENCE</scope>
    <source>
        <strain evidence="2">CHK165-10780</strain>
    </source>
</reference>
<dbReference type="AlphaFoldDB" id="A0A9D0Z1X1"/>
<feature type="transmembrane region" description="Helical" evidence="1">
    <location>
        <begin position="125"/>
        <end position="143"/>
    </location>
</feature>
<feature type="transmembrane region" description="Helical" evidence="1">
    <location>
        <begin position="66"/>
        <end position="83"/>
    </location>
</feature>
<evidence type="ECO:0000313" key="3">
    <source>
        <dbReference type="Proteomes" id="UP000886725"/>
    </source>
</evidence>
<feature type="transmembrane region" description="Helical" evidence="1">
    <location>
        <begin position="36"/>
        <end position="54"/>
    </location>
</feature>
<dbReference type="EMBL" id="DVFU01000082">
    <property type="protein sequence ID" value="HIQ64948.1"/>
    <property type="molecule type" value="Genomic_DNA"/>
</dbReference>
<keyword evidence="1" id="KW-1133">Transmembrane helix</keyword>
<proteinExistence type="predicted"/>
<feature type="transmembrane region" description="Helical" evidence="1">
    <location>
        <begin position="89"/>
        <end position="113"/>
    </location>
</feature>
<gene>
    <name evidence="2" type="ORF">IAC85_04325</name>
</gene>
<accession>A0A9D0Z1X1</accession>
<feature type="transmembrane region" description="Helical" evidence="1">
    <location>
        <begin position="12"/>
        <end position="30"/>
    </location>
</feature>
<evidence type="ECO:0000256" key="1">
    <source>
        <dbReference type="SAM" id="Phobius"/>
    </source>
</evidence>
<reference evidence="2" key="2">
    <citation type="journal article" date="2021" name="PeerJ">
        <title>Extensive microbial diversity within the chicken gut microbiome revealed by metagenomics and culture.</title>
        <authorList>
            <person name="Gilroy R."/>
            <person name="Ravi A."/>
            <person name="Getino M."/>
            <person name="Pursley I."/>
            <person name="Horton D.L."/>
            <person name="Alikhan N.F."/>
            <person name="Baker D."/>
            <person name="Gharbi K."/>
            <person name="Hall N."/>
            <person name="Watson M."/>
            <person name="Adriaenssens E.M."/>
            <person name="Foster-Nyarko E."/>
            <person name="Jarju S."/>
            <person name="Secka A."/>
            <person name="Antonio M."/>
            <person name="Oren A."/>
            <person name="Chaudhuri R.R."/>
            <person name="La Ragione R."/>
            <person name="Hildebrand F."/>
            <person name="Pallen M.J."/>
        </authorList>
    </citation>
    <scope>NUCLEOTIDE SEQUENCE</scope>
    <source>
        <strain evidence="2">CHK165-10780</strain>
    </source>
</reference>
<sequence length="449" mass="51611">MKKDRYLTWTNYLVSGTVITVLGIIAIVGGVNLYRWTITILGLGFLGLVLADLMKNVSSKKKSNSRWSRILLNLTIAVVLLFFQKVAMAVLPICFGLYLLINAAIKFVSYWILKQDNVNKRYREFVMGVIFLFGGILFITSPINNLSLLLTIIGIYFILIGVSYYRSFIAELIPRRYKNKLKRKFRMALPAFIDAFIPISVLNSLNRYVNNQDESKLDYELKKEDTSPDLEIFIHVADHGFNAFGHVDIYFEGKVISYGNYDNTSFRLFTSVGDGILVVTNKEEYIPFCIGHSKKTLIGFGLKLNEKQKENVRKQINNLKSNTDPWYPKYVTDQAAGLDFSENTYQKDYASLLVMKTHAKLYKFKKGLYRHYFVLTNNCTYFADSIIGKTGSDILKMNGIITPGTYYDYLNYEFKRRGSMVIRKRIYNAQSEGIVLQEKKSKLPFKLSS</sequence>
<dbReference type="Proteomes" id="UP000886725">
    <property type="component" value="Unassembled WGS sequence"/>
</dbReference>
<evidence type="ECO:0000313" key="2">
    <source>
        <dbReference type="EMBL" id="HIQ64948.1"/>
    </source>
</evidence>
<dbReference type="InterPro" id="IPR005325">
    <property type="entry name" value="DUF308_memb"/>
</dbReference>
<keyword evidence="1" id="KW-0472">Membrane</keyword>
<protein>
    <submittedName>
        <fullName evidence="2">DUF308 domain-containing protein</fullName>
    </submittedName>
</protein>
<comment type="caution">
    <text evidence="2">The sequence shown here is derived from an EMBL/GenBank/DDBJ whole genome shotgun (WGS) entry which is preliminary data.</text>
</comment>
<feature type="transmembrane region" description="Helical" evidence="1">
    <location>
        <begin position="149"/>
        <end position="166"/>
    </location>
</feature>
<organism evidence="2 3">
    <name type="scientific">Candidatus Faecenecus gallistercoris</name>
    <dbReference type="NCBI Taxonomy" id="2840793"/>
    <lineage>
        <taxon>Bacteria</taxon>
        <taxon>Bacillati</taxon>
        <taxon>Bacillota</taxon>
        <taxon>Bacillota incertae sedis</taxon>
        <taxon>Candidatus Faecenecus</taxon>
    </lineage>
</organism>
<keyword evidence="1" id="KW-0812">Transmembrane</keyword>
<name>A0A9D0Z1X1_9FIRM</name>